<dbReference type="Pfam" id="PF05347">
    <property type="entry name" value="Complex1_LYR"/>
    <property type="match status" value="1"/>
</dbReference>
<dbReference type="Proteomes" id="UP001489004">
    <property type="component" value="Unassembled WGS sequence"/>
</dbReference>
<gene>
    <name evidence="3" type="ORF">WJX72_000938</name>
</gene>
<protein>
    <recommendedName>
        <fullName evidence="2">Complex 1 LYR protein domain-containing protein</fullName>
    </recommendedName>
</protein>
<dbReference type="PANTHER" id="PTHR47484">
    <property type="entry name" value="COMPLEX 1 PROTEIN CONTAINING PROTEIN, EXPRESSED"/>
    <property type="match status" value="1"/>
</dbReference>
<dbReference type="InterPro" id="IPR008011">
    <property type="entry name" value="Complex1_LYR_dom"/>
</dbReference>
<dbReference type="PANTHER" id="PTHR47484:SF1">
    <property type="entry name" value="COMPLEX 1 PROTEIN CONTAINING PROTEIN, EXPRESSED"/>
    <property type="match status" value="1"/>
</dbReference>
<dbReference type="GO" id="GO:0034551">
    <property type="term" value="P:mitochondrial respiratory chain complex III assembly"/>
    <property type="evidence" value="ECO:0007669"/>
    <property type="project" value="InterPro"/>
</dbReference>
<name>A0AAW1QE45_9CHLO</name>
<feature type="signal peptide" evidence="1">
    <location>
        <begin position="1"/>
        <end position="22"/>
    </location>
</feature>
<reference evidence="3 4" key="1">
    <citation type="journal article" date="2024" name="Nat. Commun.">
        <title>Phylogenomics reveals the evolutionary origins of lichenization in chlorophyte algae.</title>
        <authorList>
            <person name="Puginier C."/>
            <person name="Libourel C."/>
            <person name="Otte J."/>
            <person name="Skaloud P."/>
            <person name="Haon M."/>
            <person name="Grisel S."/>
            <person name="Petersen M."/>
            <person name="Berrin J.G."/>
            <person name="Delaux P.M."/>
            <person name="Dal Grande F."/>
            <person name="Keller J."/>
        </authorList>
    </citation>
    <scope>NUCLEOTIDE SEQUENCE [LARGE SCALE GENOMIC DNA]</scope>
    <source>
        <strain evidence="3 4">SAG 2043</strain>
    </source>
</reference>
<feature type="domain" description="Complex 1 LYR protein" evidence="2">
    <location>
        <begin position="64"/>
        <end position="124"/>
    </location>
</feature>
<evidence type="ECO:0000313" key="4">
    <source>
        <dbReference type="Proteomes" id="UP001489004"/>
    </source>
</evidence>
<evidence type="ECO:0000256" key="1">
    <source>
        <dbReference type="SAM" id="SignalP"/>
    </source>
</evidence>
<dbReference type="InterPro" id="IPR045298">
    <property type="entry name" value="Complex1_LYR_LYRM7"/>
</dbReference>
<dbReference type="CDD" id="cd20267">
    <property type="entry name" value="Complex1_LYR_LYRM7"/>
    <property type="match status" value="1"/>
</dbReference>
<organism evidence="3 4">
    <name type="scientific">[Myrmecia] bisecta</name>
    <dbReference type="NCBI Taxonomy" id="41462"/>
    <lineage>
        <taxon>Eukaryota</taxon>
        <taxon>Viridiplantae</taxon>
        <taxon>Chlorophyta</taxon>
        <taxon>core chlorophytes</taxon>
        <taxon>Trebouxiophyceae</taxon>
        <taxon>Trebouxiales</taxon>
        <taxon>Trebouxiaceae</taxon>
        <taxon>Myrmecia</taxon>
    </lineage>
</organism>
<comment type="caution">
    <text evidence="3">The sequence shown here is derived from an EMBL/GenBank/DDBJ whole genome shotgun (WGS) entry which is preliminary data.</text>
</comment>
<evidence type="ECO:0000313" key="3">
    <source>
        <dbReference type="EMBL" id="KAK9819670.1"/>
    </source>
</evidence>
<evidence type="ECO:0000259" key="2">
    <source>
        <dbReference type="Pfam" id="PF05347"/>
    </source>
</evidence>
<accession>A0AAW1QE45</accession>
<dbReference type="GO" id="GO:0005739">
    <property type="term" value="C:mitochondrion"/>
    <property type="evidence" value="ECO:0007669"/>
    <property type="project" value="GOC"/>
</dbReference>
<dbReference type="EMBL" id="JALJOR010000003">
    <property type="protein sequence ID" value="KAK9819670.1"/>
    <property type="molecule type" value="Genomic_DNA"/>
</dbReference>
<feature type="chain" id="PRO_5043811008" description="Complex 1 LYR protein domain-containing protein" evidence="1">
    <location>
        <begin position="23"/>
        <end position="157"/>
    </location>
</feature>
<sequence>MVIVDILCVLVLRLSTIAGVCADKGDDIHLGATDADVADVIDRSLDKTSQRPQATPQQLLTTRREALSLYREILRYSLLFVWLDERGQPWRDVIRASARQEFEAARFEREPELVNRLIISGRDSVQRTMEKFMARRQQVIEEEAKLPPEQRGMPHPP</sequence>
<proteinExistence type="predicted"/>
<keyword evidence="1" id="KW-0732">Signal</keyword>
<dbReference type="AlphaFoldDB" id="A0AAW1QE45"/>
<keyword evidence="4" id="KW-1185">Reference proteome</keyword>